<evidence type="ECO:0000313" key="3">
    <source>
        <dbReference type="Proteomes" id="UP000520767"/>
    </source>
</evidence>
<feature type="transmembrane region" description="Helical" evidence="1">
    <location>
        <begin position="94"/>
        <end position="116"/>
    </location>
</feature>
<name>A0A7W7VEY1_9PSEU</name>
<keyword evidence="1" id="KW-0472">Membrane</keyword>
<dbReference type="PANTHER" id="PTHR38441">
    <property type="entry name" value="INTEGRAL MEMBRANE PROTEIN-RELATED"/>
    <property type="match status" value="1"/>
</dbReference>
<feature type="transmembrane region" description="Helical" evidence="1">
    <location>
        <begin position="60"/>
        <end position="82"/>
    </location>
</feature>
<reference evidence="2 3" key="1">
    <citation type="submission" date="2020-08" db="EMBL/GenBank/DDBJ databases">
        <title>Genomic Encyclopedia of Type Strains, Phase III (KMG-III): the genomes of soil and plant-associated and newly described type strains.</title>
        <authorList>
            <person name="Whitman W."/>
        </authorList>
    </citation>
    <scope>NUCLEOTIDE SEQUENCE [LARGE SCALE GENOMIC DNA]</scope>
    <source>
        <strain evidence="2 3">CECT 8960</strain>
    </source>
</reference>
<dbReference type="AlphaFoldDB" id="A0A7W7VEY1"/>
<evidence type="ECO:0000313" key="2">
    <source>
        <dbReference type="EMBL" id="MBB4907738.1"/>
    </source>
</evidence>
<sequence length="139" mass="15350">MTHASSFTRAPEPGDYVAFEPVDNDFPATAHPAAPPGPPDFAAIREHPDFVLVRRRLTRFVFPVSGLFLAWYLTYVLLAAYAPGFMAHRVTGSVTIGLLLGLSQFVTTVAIMLWYARFTRKNIDPKIAELRAAAGENRS</sequence>
<keyword evidence="3" id="KW-1185">Reference proteome</keyword>
<keyword evidence="1" id="KW-1133">Transmembrane helix</keyword>
<dbReference type="EMBL" id="JACHJQ010000004">
    <property type="protein sequence ID" value="MBB4907738.1"/>
    <property type="molecule type" value="Genomic_DNA"/>
</dbReference>
<dbReference type="Pfam" id="PF04341">
    <property type="entry name" value="DUF485"/>
    <property type="match status" value="1"/>
</dbReference>
<keyword evidence="1" id="KW-0812">Transmembrane</keyword>
<dbReference type="InterPro" id="IPR007436">
    <property type="entry name" value="DUF485"/>
</dbReference>
<gene>
    <name evidence="2" type="ORF">FHR82_003980</name>
</gene>
<dbReference type="Proteomes" id="UP000520767">
    <property type="component" value="Unassembled WGS sequence"/>
</dbReference>
<protein>
    <submittedName>
        <fullName evidence="2">Uncharacterized membrane protein (DUF485 family)</fullName>
    </submittedName>
</protein>
<comment type="caution">
    <text evidence="2">The sequence shown here is derived from an EMBL/GenBank/DDBJ whole genome shotgun (WGS) entry which is preliminary data.</text>
</comment>
<dbReference type="RefSeq" id="WP_184811893.1">
    <property type="nucleotide sequence ID" value="NZ_JACHJQ010000004.1"/>
</dbReference>
<organism evidence="2 3">
    <name type="scientific">Actinophytocola algeriensis</name>
    <dbReference type="NCBI Taxonomy" id="1768010"/>
    <lineage>
        <taxon>Bacteria</taxon>
        <taxon>Bacillati</taxon>
        <taxon>Actinomycetota</taxon>
        <taxon>Actinomycetes</taxon>
        <taxon>Pseudonocardiales</taxon>
        <taxon>Pseudonocardiaceae</taxon>
    </lineage>
</organism>
<dbReference type="PANTHER" id="PTHR38441:SF1">
    <property type="entry name" value="MEMBRANE PROTEIN"/>
    <property type="match status" value="1"/>
</dbReference>
<accession>A0A7W7VEY1</accession>
<proteinExistence type="predicted"/>
<evidence type="ECO:0000256" key="1">
    <source>
        <dbReference type="SAM" id="Phobius"/>
    </source>
</evidence>